<keyword evidence="6 9" id="KW-0648">Protein biosynthesis</keyword>
<dbReference type="GO" id="GO:0004830">
    <property type="term" value="F:tryptophan-tRNA ligase activity"/>
    <property type="evidence" value="ECO:0007669"/>
    <property type="project" value="UniProtKB-EC"/>
</dbReference>
<evidence type="ECO:0000256" key="1">
    <source>
        <dbReference type="ARBA" id="ARBA00005594"/>
    </source>
</evidence>
<gene>
    <name evidence="11" type="ORF">BcabD6B2_07240</name>
</gene>
<dbReference type="InterPro" id="IPR002306">
    <property type="entry name" value="Trp-tRNA-ligase"/>
</dbReference>
<dbReference type="SUPFAM" id="SSF52374">
    <property type="entry name" value="Nucleotidylyl transferase"/>
    <property type="match status" value="1"/>
</dbReference>
<comment type="caution">
    <text evidence="11">The sequence shown here is derived from an EMBL/GenBank/DDBJ whole genome shotgun (WGS) entry which is preliminary data.</text>
</comment>
<dbReference type="EMBL" id="BPLF01000001">
    <property type="protein sequence ID" value="GIX61289.1"/>
    <property type="molecule type" value="Genomic_DNA"/>
</dbReference>
<dbReference type="RefSeq" id="XP_067713360.1">
    <property type="nucleotide sequence ID" value="XM_067857259.1"/>
</dbReference>
<feature type="region of interest" description="Disordered" evidence="10">
    <location>
        <begin position="382"/>
        <end position="402"/>
    </location>
</feature>
<reference evidence="11 12" key="1">
    <citation type="submission" date="2021-06" db="EMBL/GenBank/DDBJ databases">
        <title>Genome sequence of Babesia caballi.</title>
        <authorList>
            <person name="Yamagishi J."/>
            <person name="Kidaka T."/>
            <person name="Ochi A."/>
        </authorList>
    </citation>
    <scope>NUCLEOTIDE SEQUENCE [LARGE SCALE GENOMIC DNA]</scope>
    <source>
        <strain evidence="11">USDA-D6B2</strain>
    </source>
</reference>
<dbReference type="PANTHER" id="PTHR43766:SF1">
    <property type="entry name" value="TRYPTOPHAN--TRNA LIGASE, MITOCHONDRIAL"/>
    <property type="match status" value="1"/>
</dbReference>
<evidence type="ECO:0000256" key="10">
    <source>
        <dbReference type="SAM" id="MobiDB-lite"/>
    </source>
</evidence>
<keyword evidence="12" id="KW-1185">Reference proteome</keyword>
<evidence type="ECO:0000256" key="6">
    <source>
        <dbReference type="ARBA" id="ARBA00022917"/>
    </source>
</evidence>
<evidence type="ECO:0000256" key="4">
    <source>
        <dbReference type="ARBA" id="ARBA00022741"/>
    </source>
</evidence>
<proteinExistence type="inferred from homology"/>
<dbReference type="PANTHER" id="PTHR43766">
    <property type="entry name" value="TRYPTOPHAN--TRNA LIGASE, MITOCHONDRIAL"/>
    <property type="match status" value="1"/>
</dbReference>
<evidence type="ECO:0000256" key="7">
    <source>
        <dbReference type="ARBA" id="ARBA00023146"/>
    </source>
</evidence>
<dbReference type="Gene3D" id="1.10.240.10">
    <property type="entry name" value="Tyrosyl-Transfer RNA Synthetase"/>
    <property type="match status" value="1"/>
</dbReference>
<dbReference type="InterPro" id="IPR002305">
    <property type="entry name" value="aa-tRNA-synth_Ic"/>
</dbReference>
<dbReference type="EC" id="6.1.1.2" evidence="2"/>
<keyword evidence="3 9" id="KW-0436">Ligase</keyword>
<feature type="compositionally biased region" description="Basic and acidic residues" evidence="10">
    <location>
        <begin position="29"/>
        <end position="41"/>
    </location>
</feature>
<feature type="compositionally biased region" description="Basic residues" evidence="10">
    <location>
        <begin position="19"/>
        <end position="28"/>
    </location>
</feature>
<protein>
    <recommendedName>
        <fullName evidence="2">tryptophan--tRNA ligase</fullName>
        <ecNumber evidence="2">6.1.1.2</ecNumber>
    </recommendedName>
    <alternativeName>
        <fullName evidence="8">Tryptophanyl-tRNA synthetase</fullName>
    </alternativeName>
</protein>
<evidence type="ECO:0000256" key="8">
    <source>
        <dbReference type="ARBA" id="ARBA00030268"/>
    </source>
</evidence>
<evidence type="ECO:0000313" key="11">
    <source>
        <dbReference type="EMBL" id="GIX61289.1"/>
    </source>
</evidence>
<dbReference type="GO" id="GO:0006436">
    <property type="term" value="P:tryptophanyl-tRNA aminoacylation"/>
    <property type="evidence" value="ECO:0007669"/>
    <property type="project" value="InterPro"/>
</dbReference>
<evidence type="ECO:0000256" key="5">
    <source>
        <dbReference type="ARBA" id="ARBA00022840"/>
    </source>
</evidence>
<keyword evidence="7 9" id="KW-0030">Aminoacyl-tRNA synthetase</keyword>
<accession>A0AAV4LRE3</accession>
<name>A0AAV4LRE3_BABCB</name>
<keyword evidence="5 9" id="KW-0067">ATP-binding</keyword>
<dbReference type="GeneID" id="94192772"/>
<comment type="similarity">
    <text evidence="1 9">Belongs to the class-I aminoacyl-tRNA synthetase family.</text>
</comment>
<dbReference type="PRINTS" id="PR01039">
    <property type="entry name" value="TRNASYNTHTRP"/>
</dbReference>
<feature type="region of interest" description="Disordered" evidence="10">
    <location>
        <begin position="1"/>
        <end position="41"/>
    </location>
</feature>
<dbReference type="InterPro" id="IPR050203">
    <property type="entry name" value="Trp-tRNA_synthetase"/>
</dbReference>
<dbReference type="GO" id="GO:0005524">
    <property type="term" value="F:ATP binding"/>
    <property type="evidence" value="ECO:0007669"/>
    <property type="project" value="UniProtKB-KW"/>
</dbReference>
<dbReference type="AlphaFoldDB" id="A0AAV4LRE3"/>
<organism evidence="11 12">
    <name type="scientific">Babesia caballi</name>
    <dbReference type="NCBI Taxonomy" id="5871"/>
    <lineage>
        <taxon>Eukaryota</taxon>
        <taxon>Sar</taxon>
        <taxon>Alveolata</taxon>
        <taxon>Apicomplexa</taxon>
        <taxon>Aconoidasida</taxon>
        <taxon>Piroplasmida</taxon>
        <taxon>Babesiidae</taxon>
        <taxon>Babesia</taxon>
    </lineage>
</organism>
<evidence type="ECO:0000313" key="12">
    <source>
        <dbReference type="Proteomes" id="UP001497744"/>
    </source>
</evidence>
<evidence type="ECO:0000256" key="3">
    <source>
        <dbReference type="ARBA" id="ARBA00022598"/>
    </source>
</evidence>
<keyword evidence="4 9" id="KW-0547">Nucleotide-binding</keyword>
<evidence type="ECO:0000256" key="9">
    <source>
        <dbReference type="RuleBase" id="RU363036"/>
    </source>
</evidence>
<dbReference type="Pfam" id="PF00579">
    <property type="entry name" value="tRNA-synt_1b"/>
    <property type="match status" value="1"/>
</dbReference>
<dbReference type="Gene3D" id="3.40.50.620">
    <property type="entry name" value="HUPs"/>
    <property type="match status" value="1"/>
</dbReference>
<evidence type="ECO:0000256" key="2">
    <source>
        <dbReference type="ARBA" id="ARBA00013161"/>
    </source>
</evidence>
<sequence>MAAALPTVRSVAARDRRSVRGRVRRAAGRPRDAGGEPGADLREGTRRTVATLLACGVDPAKANVILQSQFPEILELQWVLGTAISLGRLRKLANFDRRAMAGEGDSVGQCLYPLLVSCGCGGRGNALQMAADVLCSDSETIIAGEDQACHVGLIREVAEKLNHRLEAPVVRVPQWHRHCGFRRRVLSLDGGDKMSKSNPKASARINLTDDDAAIGSKLRAAKTTTTGRVRAVQLTDGADPAAPEVANLLRLLRFFSGDSLSSDWGAAGGLQCRALKEELHRALSAHLSPIRAYVGIHCVRLIAVQAVRGAGGGRGGAGRGVGRRAAAAGAALLVGGRGNRPCPELMACSASSTRESIMLRKLKRYCLVPCLGRVARRRLPPAPPGGGVEVGHDEPGVDQAGGFRRRGRRLLGDGLAEAGEVAEQDELLQPLQVGAVLLVEVHDLLGLGDADDAGGGEGPLLRSFRRLGARGVGRWVLLGAGCGGLGDLLPGAERPGAAARPRRAFGRLGRGLEVHVVVS</sequence>
<dbReference type="Proteomes" id="UP001497744">
    <property type="component" value="Unassembled WGS sequence"/>
</dbReference>
<dbReference type="InterPro" id="IPR014729">
    <property type="entry name" value="Rossmann-like_a/b/a_fold"/>
</dbReference>